<gene>
    <name evidence="1" type="ORF">EVA_13424</name>
</gene>
<proteinExistence type="predicted"/>
<name>J9FVC8_9ZZZZ</name>
<reference evidence="1" key="1">
    <citation type="journal article" date="2012" name="PLoS ONE">
        <title>Gene sets for utilization of primary and secondary nutrition supplies in the distal gut of endangered iberian lynx.</title>
        <authorList>
            <person name="Alcaide M."/>
            <person name="Messina E."/>
            <person name="Richter M."/>
            <person name="Bargiela R."/>
            <person name="Peplies J."/>
            <person name="Huws S.A."/>
            <person name="Newbold C.J."/>
            <person name="Golyshin P.N."/>
            <person name="Simon M.A."/>
            <person name="Lopez G."/>
            <person name="Yakimov M.M."/>
            <person name="Ferrer M."/>
        </authorList>
    </citation>
    <scope>NUCLEOTIDE SEQUENCE</scope>
</reference>
<dbReference type="AlphaFoldDB" id="J9FVC8"/>
<dbReference type="EMBL" id="AMCI01004250">
    <property type="protein sequence ID" value="EJW98468.1"/>
    <property type="molecule type" value="Genomic_DNA"/>
</dbReference>
<evidence type="ECO:0000313" key="1">
    <source>
        <dbReference type="EMBL" id="EJW98468.1"/>
    </source>
</evidence>
<accession>J9FVC8</accession>
<sequence>MSKRRKSAFRERRGLFRSDPLSQKKPLSLAVGLSRECPCYLYLSFL</sequence>
<organism evidence="1">
    <name type="scientific">gut metagenome</name>
    <dbReference type="NCBI Taxonomy" id="749906"/>
    <lineage>
        <taxon>unclassified sequences</taxon>
        <taxon>metagenomes</taxon>
        <taxon>organismal metagenomes</taxon>
    </lineage>
</organism>
<protein>
    <submittedName>
        <fullName evidence="1">Uncharacterized protein</fullName>
    </submittedName>
</protein>
<comment type="caution">
    <text evidence="1">The sequence shown here is derived from an EMBL/GenBank/DDBJ whole genome shotgun (WGS) entry which is preliminary data.</text>
</comment>